<sequence>MMASSLVGLPPMGIISDIFSWICWNILTARNNLLFENRPISASTTMMNAISGAREWLVAQELSKPLCHILPLCRPPTHLPQDFTPCNSDRAWTGDSLTAGLGWIIHCDRVGQQIQGSSSCDFISSPLLVEAIALKMTLLAAHSYFISKVWIRSDSKGLIRAINSKTYSMELFGVLTNIERDLWQSIRGLDLEFNGSTDFDKFSFFNRFIDENSEVCLQRIKLRYVRYEDNTYNETTIDTASKQKIQHLDVGYVDPKRRKDVRLRLIKIPPTIYTSCEKLVSLKLYRATLPTPL</sequence>
<dbReference type="CDD" id="cd06222">
    <property type="entry name" value="RNase_H_like"/>
    <property type="match status" value="1"/>
</dbReference>
<dbReference type="InterPro" id="IPR036397">
    <property type="entry name" value="RNaseH_sf"/>
</dbReference>
<dbReference type="PANTHER" id="PTHR47074:SF49">
    <property type="entry name" value="POLYNUCLEOTIDYL TRANSFERASE, RIBONUCLEASE H-LIKE SUPERFAMILY PROTEIN"/>
    <property type="match status" value="1"/>
</dbReference>
<dbReference type="Proteomes" id="UP000712600">
    <property type="component" value="Unassembled WGS sequence"/>
</dbReference>
<dbReference type="EMBL" id="QGKX02000095">
    <property type="protein sequence ID" value="KAF3574924.1"/>
    <property type="molecule type" value="Genomic_DNA"/>
</dbReference>
<proteinExistence type="predicted"/>
<evidence type="ECO:0000259" key="1">
    <source>
        <dbReference type="Pfam" id="PF13456"/>
    </source>
</evidence>
<protein>
    <recommendedName>
        <fullName evidence="1">RNase H type-1 domain-containing protein</fullName>
    </recommendedName>
</protein>
<dbReference type="PANTHER" id="PTHR47074">
    <property type="entry name" value="BNAC02G40300D PROTEIN"/>
    <property type="match status" value="1"/>
</dbReference>
<reference evidence="2" key="1">
    <citation type="submission" date="2019-12" db="EMBL/GenBank/DDBJ databases">
        <title>Genome sequencing and annotation of Brassica cretica.</title>
        <authorList>
            <person name="Studholme D.J."/>
            <person name="Sarris P."/>
        </authorList>
    </citation>
    <scope>NUCLEOTIDE SEQUENCE</scope>
    <source>
        <strain evidence="2">PFS-109/04</strain>
        <tissue evidence="2">Leaf</tissue>
    </source>
</reference>
<dbReference type="InterPro" id="IPR052929">
    <property type="entry name" value="RNase_H-like_EbsB-rel"/>
</dbReference>
<feature type="domain" description="RNase H type-1" evidence="1">
    <location>
        <begin position="87"/>
        <end position="178"/>
    </location>
</feature>
<comment type="caution">
    <text evidence="2">The sequence shown here is derived from an EMBL/GenBank/DDBJ whole genome shotgun (WGS) entry which is preliminary data.</text>
</comment>
<evidence type="ECO:0000313" key="3">
    <source>
        <dbReference type="Proteomes" id="UP000712600"/>
    </source>
</evidence>
<dbReference type="GO" id="GO:0003676">
    <property type="term" value="F:nucleic acid binding"/>
    <property type="evidence" value="ECO:0007669"/>
    <property type="project" value="InterPro"/>
</dbReference>
<dbReference type="GO" id="GO:0004523">
    <property type="term" value="F:RNA-DNA hybrid ribonuclease activity"/>
    <property type="evidence" value="ECO:0007669"/>
    <property type="project" value="InterPro"/>
</dbReference>
<evidence type="ECO:0000313" key="2">
    <source>
        <dbReference type="EMBL" id="KAF3574924.1"/>
    </source>
</evidence>
<gene>
    <name evidence="2" type="ORF">F2Q69_00063235</name>
</gene>
<dbReference type="Gene3D" id="3.30.420.10">
    <property type="entry name" value="Ribonuclease H-like superfamily/Ribonuclease H"/>
    <property type="match status" value="1"/>
</dbReference>
<feature type="non-terminal residue" evidence="2">
    <location>
        <position position="1"/>
    </location>
</feature>
<accession>A0A8S9RNS1</accession>
<dbReference type="InterPro" id="IPR044730">
    <property type="entry name" value="RNase_H-like_dom_plant"/>
</dbReference>
<dbReference type="Pfam" id="PF13456">
    <property type="entry name" value="RVT_3"/>
    <property type="match status" value="1"/>
</dbReference>
<dbReference type="InterPro" id="IPR002156">
    <property type="entry name" value="RNaseH_domain"/>
</dbReference>
<name>A0A8S9RNS1_BRACR</name>
<organism evidence="2 3">
    <name type="scientific">Brassica cretica</name>
    <name type="common">Mustard</name>
    <dbReference type="NCBI Taxonomy" id="69181"/>
    <lineage>
        <taxon>Eukaryota</taxon>
        <taxon>Viridiplantae</taxon>
        <taxon>Streptophyta</taxon>
        <taxon>Embryophyta</taxon>
        <taxon>Tracheophyta</taxon>
        <taxon>Spermatophyta</taxon>
        <taxon>Magnoliopsida</taxon>
        <taxon>eudicotyledons</taxon>
        <taxon>Gunneridae</taxon>
        <taxon>Pentapetalae</taxon>
        <taxon>rosids</taxon>
        <taxon>malvids</taxon>
        <taxon>Brassicales</taxon>
        <taxon>Brassicaceae</taxon>
        <taxon>Brassiceae</taxon>
        <taxon>Brassica</taxon>
    </lineage>
</organism>
<dbReference type="AlphaFoldDB" id="A0A8S9RNS1"/>